<dbReference type="Proteomes" id="UP001164481">
    <property type="component" value="Chromosome"/>
</dbReference>
<evidence type="ECO:0000313" key="4">
    <source>
        <dbReference type="EMBL" id="UZW64747.1"/>
    </source>
</evidence>
<organism evidence="4 5">
    <name type="scientific">Mycoplasmopsis synoviae</name>
    <name type="common">Mycoplasma synoviae</name>
    <dbReference type="NCBI Taxonomy" id="2109"/>
    <lineage>
        <taxon>Bacteria</taxon>
        <taxon>Bacillati</taxon>
        <taxon>Mycoplasmatota</taxon>
        <taxon>Mycoplasmoidales</taxon>
        <taxon>Metamycoplasmataceae</taxon>
        <taxon>Mycoplasmopsis</taxon>
    </lineage>
</organism>
<dbReference type="SUPFAM" id="SSF53383">
    <property type="entry name" value="PLP-dependent transferases"/>
    <property type="match status" value="1"/>
</dbReference>
<evidence type="ECO:0000313" key="5">
    <source>
        <dbReference type="Proteomes" id="UP001164481"/>
    </source>
</evidence>
<protein>
    <submittedName>
        <fullName evidence="4">Aminotransferase class V-fold PLP-dependent enzyme</fullName>
    </submittedName>
</protein>
<dbReference type="InterPro" id="IPR015422">
    <property type="entry name" value="PyrdxlP-dep_Trfase_small"/>
</dbReference>
<keyword evidence="4" id="KW-0032">Aminotransferase</keyword>
<dbReference type="EMBL" id="CP107525">
    <property type="protein sequence ID" value="UZW64747.1"/>
    <property type="molecule type" value="Genomic_DNA"/>
</dbReference>
<feature type="domain" description="Aminotransferase class V" evidence="3">
    <location>
        <begin position="16"/>
        <end position="373"/>
    </location>
</feature>
<proteinExistence type="predicted"/>
<dbReference type="Pfam" id="PF00266">
    <property type="entry name" value="Aminotran_5"/>
    <property type="match status" value="1"/>
</dbReference>
<keyword evidence="4" id="KW-0808">Transferase</keyword>
<comment type="cofactor">
    <cofactor evidence="1">
        <name>pyridoxal 5'-phosphate</name>
        <dbReference type="ChEBI" id="CHEBI:597326"/>
    </cofactor>
</comment>
<dbReference type="Gene3D" id="3.40.640.10">
    <property type="entry name" value="Type I PLP-dependent aspartate aminotransferase-like (Major domain)"/>
    <property type="match status" value="1"/>
</dbReference>
<dbReference type="GeneID" id="93530102"/>
<dbReference type="PANTHER" id="PTHR43586">
    <property type="entry name" value="CYSTEINE DESULFURASE"/>
    <property type="match status" value="1"/>
</dbReference>
<sequence>MKKNLRANFPILKDIIYFDNSALVLKPLSAINALRDFYLKYSISSRTSDTPIGVLVNSQIQSVREKVASLLDAKVSEIIFTSGTTESINYFVDMYGHNFSEKDLIIVSGYNHAANLLPWINLSKKNKFKLIITENITREILKHQDKISLISLSVENNNFQSKEDYEFIVNYCKKYNVILVNDAAQSISHQKTSLNEYDVIAFSFNKFYGPTGMGVLALKEKLIKKLSLSKFGGGSLAEVKKNKDFNFKNNLTLFEPGTPNIANFFMADKSLDFFNEIGYEQTQEILNDLSLYLHEKLTEVKNLVIYSSPGDNIALINFKNIPAQDVSDYLGSKNIYTIAGIFCSQYLRNIQSQYSFVRISLGIYNNKKDIDKLISELKNVEGNYGIW</sequence>
<keyword evidence="2" id="KW-0663">Pyridoxal phosphate</keyword>
<evidence type="ECO:0000256" key="2">
    <source>
        <dbReference type="ARBA" id="ARBA00022898"/>
    </source>
</evidence>
<gene>
    <name evidence="4" type="ORF">OIE46_01605</name>
</gene>
<name>A0AAX3F0A2_MYCSY</name>
<dbReference type="PANTHER" id="PTHR43586:SF8">
    <property type="entry name" value="CYSTEINE DESULFURASE 1, CHLOROPLASTIC"/>
    <property type="match status" value="1"/>
</dbReference>
<dbReference type="GO" id="GO:0008483">
    <property type="term" value="F:transaminase activity"/>
    <property type="evidence" value="ECO:0007669"/>
    <property type="project" value="UniProtKB-KW"/>
</dbReference>
<accession>A0AAX3F0A2</accession>
<dbReference type="Gene3D" id="3.90.1150.10">
    <property type="entry name" value="Aspartate Aminotransferase, domain 1"/>
    <property type="match status" value="1"/>
</dbReference>
<dbReference type="InterPro" id="IPR015421">
    <property type="entry name" value="PyrdxlP-dep_Trfase_major"/>
</dbReference>
<evidence type="ECO:0000256" key="1">
    <source>
        <dbReference type="ARBA" id="ARBA00001933"/>
    </source>
</evidence>
<dbReference type="RefSeq" id="WP_020002938.1">
    <property type="nucleotide sequence ID" value="NZ_CP034544.1"/>
</dbReference>
<reference evidence="4" key="2">
    <citation type="submission" date="2022-11" db="EMBL/GenBank/DDBJ databases">
        <title>complete genomes of mycoplasma synoviae ZX313 strain and SD2 strain.</title>
        <authorList>
            <person name="Zhong Q."/>
        </authorList>
    </citation>
    <scope>NUCLEOTIDE SEQUENCE</scope>
    <source>
        <strain evidence="4">SD2</strain>
    </source>
</reference>
<dbReference type="InterPro" id="IPR000192">
    <property type="entry name" value="Aminotrans_V_dom"/>
</dbReference>
<evidence type="ECO:0000259" key="3">
    <source>
        <dbReference type="Pfam" id="PF00266"/>
    </source>
</evidence>
<reference evidence="4" key="1">
    <citation type="submission" date="2022-10" db="EMBL/GenBank/DDBJ databases">
        <authorList>
            <person name="Wei X."/>
        </authorList>
    </citation>
    <scope>NUCLEOTIDE SEQUENCE</scope>
    <source>
        <strain evidence="4">SD2</strain>
    </source>
</reference>
<dbReference type="InterPro" id="IPR015424">
    <property type="entry name" value="PyrdxlP-dep_Trfase"/>
</dbReference>
<dbReference type="AlphaFoldDB" id="A0AAX3F0A2"/>